<comment type="subcellular location">
    <subcellularLocation>
        <location evidence="1">Nucleus</location>
    </subcellularLocation>
</comment>
<dbReference type="RefSeq" id="XP_060280846.1">
    <property type="nucleotide sequence ID" value="XM_060422524.1"/>
</dbReference>
<dbReference type="Proteomes" id="UP001244011">
    <property type="component" value="Unassembled WGS sequence"/>
</dbReference>
<dbReference type="InterPro" id="IPR011989">
    <property type="entry name" value="ARM-like"/>
</dbReference>
<accession>A0AAJ0BUA5</accession>
<proteinExistence type="predicted"/>
<dbReference type="Pfam" id="PF11935">
    <property type="entry name" value="SYMPK_PTA1_N"/>
    <property type="match status" value="1"/>
</dbReference>
<dbReference type="InterPro" id="IPR032460">
    <property type="entry name" value="Symplekin/Pta1_N"/>
</dbReference>
<dbReference type="GeneID" id="85305711"/>
<dbReference type="PANTHER" id="PTHR15245">
    <property type="entry name" value="SYMPLEKIN-RELATED"/>
    <property type="match status" value="1"/>
</dbReference>
<evidence type="ECO:0000256" key="2">
    <source>
        <dbReference type="ARBA" id="ARBA00022664"/>
    </source>
</evidence>
<evidence type="ECO:0000259" key="4">
    <source>
        <dbReference type="Pfam" id="PF11935"/>
    </source>
</evidence>
<reference evidence="5" key="1">
    <citation type="submission" date="2023-06" db="EMBL/GenBank/DDBJ databases">
        <title>Genome-scale phylogeny and comparative genomics of the fungal order Sordariales.</title>
        <authorList>
            <consortium name="Lawrence Berkeley National Laboratory"/>
            <person name="Hensen N."/>
            <person name="Bonometti L."/>
            <person name="Westerberg I."/>
            <person name="Brannstrom I.O."/>
            <person name="Guillou S."/>
            <person name="Cros-Aarteil S."/>
            <person name="Calhoun S."/>
            <person name="Haridas S."/>
            <person name="Kuo A."/>
            <person name="Mondo S."/>
            <person name="Pangilinan J."/>
            <person name="Riley R."/>
            <person name="Labutti K."/>
            <person name="Andreopoulos B."/>
            <person name="Lipzen A."/>
            <person name="Chen C."/>
            <person name="Yanf M."/>
            <person name="Daum C."/>
            <person name="Ng V."/>
            <person name="Clum A."/>
            <person name="Steindorff A."/>
            <person name="Ohm R."/>
            <person name="Martin F."/>
            <person name="Silar P."/>
            <person name="Natvig D."/>
            <person name="Lalanne C."/>
            <person name="Gautier V."/>
            <person name="Ament-Velasquez S.L."/>
            <person name="Kruys A."/>
            <person name="Hutchinson M.I."/>
            <person name="Powell A.J."/>
            <person name="Barry K."/>
            <person name="Miller A.N."/>
            <person name="Grigoriev I.V."/>
            <person name="Debuchy R."/>
            <person name="Gladieux P."/>
            <person name="Thoren M.H."/>
            <person name="Johannesson H."/>
        </authorList>
    </citation>
    <scope>NUCLEOTIDE SEQUENCE</scope>
    <source>
        <strain evidence="5">8032-3</strain>
    </source>
</reference>
<evidence type="ECO:0000313" key="6">
    <source>
        <dbReference type="Proteomes" id="UP001244011"/>
    </source>
</evidence>
<dbReference type="PANTHER" id="PTHR15245:SF20">
    <property type="entry name" value="SYMPLEKIN"/>
    <property type="match status" value="1"/>
</dbReference>
<keyword evidence="6" id="KW-1185">Reference proteome</keyword>
<dbReference type="GO" id="GO:0006397">
    <property type="term" value="P:mRNA processing"/>
    <property type="evidence" value="ECO:0007669"/>
    <property type="project" value="UniProtKB-KW"/>
</dbReference>
<comment type="caution">
    <text evidence="5">The sequence shown here is derived from an EMBL/GenBank/DDBJ whole genome shotgun (WGS) entry which is preliminary data.</text>
</comment>
<sequence length="740" mass="81114">MAAAVVLSTSDQLRQLEDARKLVLSDANYYGAVVAGILPIVTQSDAVELRRWGAEFIAEAVSTPAVPIRAKEDLCLKTLETLKRLVEERNLDIFVLKSVIMAAASVYPLLVRWIITNPHDRESWETMVSIKANILRIWDDAAPPLRICCVKFAQRVVLAQTVSNGTEQKNSGLDVSLSMIPPNHALLDHRYLEAEATGLLDRMLGTLQDNSSDALLVDATLNTLSILVRTRPNTSNRVLNAVLNFNPLKLANSPMTPKSRVYVKSMEKTTRMLLIHLAKRDPHNPMTGRIQQHVERLMRSRSEIFDEATRKRALIDPAAAAANNAKRQRVEPLAAPRLEIKPLSPGTHSLKDVFVITSNAGLRGFDATQIPAALAARISVTTLATLNPDLLNQAIAGIRSRLTALATVAQPALLNPDTAPLDVEEDDDDYEPDYYAAEDTEQILNKLDSAPPEKPANEEPDTASALAALGTFKLPPPPSLDPESAAKVGQVAVSRVFGPLSTLGEPSARKPKAGINRLAASSYDRDSWLTVIMRLATRTTMGLEDGSSSIKAEDAGTAIDRPRVSLNDGIREMLYTYVLEDFRRRIDVAVGWLCEEWYSDQLAKRNLGENAPLHYEKWALRVVDGFLPYLTPQDKVLIRFLGEIPELSPTLLGRVKSLCRDPSTVSLALTSLLYLVMMRPPARETALDTVAAIWVEFEDAQPLAAKYLVKWRPGFIESQTAGHAGDISGAGGTSNFAVAT</sequence>
<evidence type="ECO:0000256" key="3">
    <source>
        <dbReference type="ARBA" id="ARBA00023242"/>
    </source>
</evidence>
<dbReference type="EMBL" id="MU839019">
    <property type="protein sequence ID" value="KAK1764633.1"/>
    <property type="molecule type" value="Genomic_DNA"/>
</dbReference>
<feature type="domain" description="Symplekin/Pta1 N-terminal" evidence="4">
    <location>
        <begin position="93"/>
        <end position="311"/>
    </location>
</feature>
<keyword evidence="3" id="KW-0539">Nucleus</keyword>
<dbReference type="Gene3D" id="1.25.10.10">
    <property type="entry name" value="Leucine-rich Repeat Variant"/>
    <property type="match status" value="1"/>
</dbReference>
<protein>
    <recommendedName>
        <fullName evidence="4">Symplekin/Pta1 N-terminal domain-containing protein</fullName>
    </recommendedName>
</protein>
<evidence type="ECO:0000256" key="1">
    <source>
        <dbReference type="ARBA" id="ARBA00004123"/>
    </source>
</evidence>
<name>A0AAJ0BUA5_9PEZI</name>
<gene>
    <name evidence="5" type="ORF">QBC33DRAFT_191591</name>
</gene>
<keyword evidence="2" id="KW-0507">mRNA processing</keyword>
<dbReference type="GO" id="GO:0005847">
    <property type="term" value="C:mRNA cleavage and polyadenylation specificity factor complex"/>
    <property type="evidence" value="ECO:0007669"/>
    <property type="project" value="TreeGrafter"/>
</dbReference>
<organism evidence="5 6">
    <name type="scientific">Phialemonium atrogriseum</name>
    <dbReference type="NCBI Taxonomy" id="1093897"/>
    <lineage>
        <taxon>Eukaryota</taxon>
        <taxon>Fungi</taxon>
        <taxon>Dikarya</taxon>
        <taxon>Ascomycota</taxon>
        <taxon>Pezizomycotina</taxon>
        <taxon>Sordariomycetes</taxon>
        <taxon>Sordariomycetidae</taxon>
        <taxon>Cephalothecales</taxon>
        <taxon>Cephalothecaceae</taxon>
        <taxon>Phialemonium</taxon>
    </lineage>
</organism>
<dbReference type="AlphaFoldDB" id="A0AAJ0BUA5"/>
<dbReference type="InterPro" id="IPR021850">
    <property type="entry name" value="Symplekin/Pta1"/>
</dbReference>
<evidence type="ECO:0000313" key="5">
    <source>
        <dbReference type="EMBL" id="KAK1764633.1"/>
    </source>
</evidence>